<proteinExistence type="predicted"/>
<evidence type="ECO:0000256" key="3">
    <source>
        <dbReference type="ARBA" id="ARBA00023235"/>
    </source>
</evidence>
<keyword evidence="6" id="KW-1185">Reference proteome</keyword>
<dbReference type="PROSITE" id="PS00395">
    <property type="entry name" value="ALANINE_RACEMASE"/>
    <property type="match status" value="1"/>
</dbReference>
<dbReference type="PRINTS" id="PR00992">
    <property type="entry name" value="ALARACEMASE"/>
</dbReference>
<dbReference type="InterPro" id="IPR020622">
    <property type="entry name" value="Ala_racemase_pyridoxalP-BS"/>
</dbReference>
<organism evidence="5 6">
    <name type="scientific">Clostridium zeae</name>
    <dbReference type="NCBI Taxonomy" id="2759022"/>
    <lineage>
        <taxon>Bacteria</taxon>
        <taxon>Bacillati</taxon>
        <taxon>Bacillota</taxon>
        <taxon>Clostridia</taxon>
        <taxon>Eubacteriales</taxon>
        <taxon>Clostridiaceae</taxon>
        <taxon>Clostridium</taxon>
    </lineage>
</organism>
<dbReference type="PANTHER" id="PTHR30511">
    <property type="entry name" value="ALANINE RACEMASE"/>
    <property type="match status" value="1"/>
</dbReference>
<dbReference type="Pfam" id="PF01168">
    <property type="entry name" value="Ala_racemase_N"/>
    <property type="match status" value="1"/>
</dbReference>
<feature type="domain" description="Alanine racemase N-terminal" evidence="4">
    <location>
        <begin position="26"/>
        <end position="233"/>
    </location>
</feature>
<protein>
    <recommendedName>
        <fullName evidence="4">Alanine racemase N-terminal domain-containing protein</fullName>
    </recommendedName>
</protein>
<dbReference type="EMBL" id="BMBA01000002">
    <property type="protein sequence ID" value="GFZ31521.1"/>
    <property type="molecule type" value="Genomic_DNA"/>
</dbReference>
<evidence type="ECO:0000259" key="4">
    <source>
        <dbReference type="Pfam" id="PF01168"/>
    </source>
</evidence>
<evidence type="ECO:0000256" key="2">
    <source>
        <dbReference type="ARBA" id="ARBA00022898"/>
    </source>
</evidence>
<evidence type="ECO:0000256" key="1">
    <source>
        <dbReference type="ARBA" id="ARBA00001933"/>
    </source>
</evidence>
<dbReference type="PANTHER" id="PTHR30511:SF0">
    <property type="entry name" value="ALANINE RACEMASE, CATABOLIC-RELATED"/>
    <property type="match status" value="1"/>
</dbReference>
<reference evidence="5 6" key="1">
    <citation type="journal article" date="2021" name="Int. J. Syst. Evol. Microbiol.">
        <title>Clostridium zeae sp. nov., isolated from corn silage.</title>
        <authorList>
            <person name="Kobayashi H."/>
            <person name="Tanizawa Y."/>
            <person name="Yagura M."/>
            <person name="Sakamoto M."/>
            <person name="Ohkuma M."/>
            <person name="Tohno M."/>
        </authorList>
    </citation>
    <scope>NUCLEOTIDE SEQUENCE [LARGE SCALE GENOMIC DNA]</scope>
    <source>
        <strain evidence="5 6">CSC2</strain>
    </source>
</reference>
<dbReference type="InterPro" id="IPR009006">
    <property type="entry name" value="Ala_racemase/Decarboxylase_C"/>
</dbReference>
<dbReference type="InterPro" id="IPR029066">
    <property type="entry name" value="PLP-binding_barrel"/>
</dbReference>
<dbReference type="SUPFAM" id="SSF51419">
    <property type="entry name" value="PLP-binding barrel"/>
    <property type="match status" value="1"/>
</dbReference>
<dbReference type="Gene3D" id="3.20.20.10">
    <property type="entry name" value="Alanine racemase"/>
    <property type="match status" value="1"/>
</dbReference>
<evidence type="ECO:0000313" key="5">
    <source>
        <dbReference type="EMBL" id="GFZ31521.1"/>
    </source>
</evidence>
<dbReference type="Gene3D" id="2.40.37.10">
    <property type="entry name" value="Lyase, Ornithine Decarboxylase, Chain A, domain 1"/>
    <property type="match status" value="1"/>
</dbReference>
<dbReference type="SUPFAM" id="SSF50621">
    <property type="entry name" value="Alanine racemase C-terminal domain-like"/>
    <property type="match status" value="1"/>
</dbReference>
<dbReference type="InterPro" id="IPR000821">
    <property type="entry name" value="Ala_racemase"/>
</dbReference>
<keyword evidence="2" id="KW-0663">Pyridoxal phosphate</keyword>
<dbReference type="Proteomes" id="UP000663802">
    <property type="component" value="Unassembled WGS sequence"/>
</dbReference>
<gene>
    <name evidence="5" type="ORF">CSC2_20470</name>
</gene>
<name>A0ABQ1EA01_9CLOT</name>
<accession>A0ABQ1EA01</accession>
<sequence length="369" mass="42023">MDKFKKVQGLEIEREHHMKNFWCDVYLDKIKKNVDRIKELTNDKKIIAVVKGNAYGLGIEGVTEYLDQFVDFFAVGDLEEAKRVRSQKEILLLSPLVTFTDFNTDMDNVIFTIDNEAMLDKLSPEANIKIHLYIDSGMNRMGISPDRIDSVIERIKNEFENISIDGIYTHLHYGGNVKYTKNQINIFRAAVEKYIGVIPHIHCLNSTCTLNSEYRQLAEFTNTVRTGNILYGYDGLNQGFKKAYGFYAKPVNTHFVKKGGDVGYGCKYKAKKDMHVGVLGFGNIEHFGFNKAVKHNVFYDLLKVIYNHVKFRPVIFSGNIGVRVLGTANMNTTLISMDDINIESILRVDISPILADSSVEKNYITNQLS</sequence>
<dbReference type="InterPro" id="IPR001608">
    <property type="entry name" value="Ala_racemase_N"/>
</dbReference>
<comment type="caution">
    <text evidence="5">The sequence shown here is derived from an EMBL/GenBank/DDBJ whole genome shotgun (WGS) entry which is preliminary data.</text>
</comment>
<evidence type="ECO:0000313" key="6">
    <source>
        <dbReference type="Proteomes" id="UP000663802"/>
    </source>
</evidence>
<dbReference type="RefSeq" id="WP_228731262.1">
    <property type="nucleotide sequence ID" value="NZ_BMBA01000002.1"/>
</dbReference>
<comment type="cofactor">
    <cofactor evidence="1">
        <name>pyridoxal 5'-phosphate</name>
        <dbReference type="ChEBI" id="CHEBI:597326"/>
    </cofactor>
</comment>
<keyword evidence="3" id="KW-0413">Isomerase</keyword>